<dbReference type="Proteomes" id="UP001066276">
    <property type="component" value="Chromosome 2_1"/>
</dbReference>
<dbReference type="AlphaFoldDB" id="A0AAV7VQL9"/>
<dbReference type="EMBL" id="JANPWB010000003">
    <property type="protein sequence ID" value="KAJ1202906.1"/>
    <property type="molecule type" value="Genomic_DNA"/>
</dbReference>
<comment type="caution">
    <text evidence="1">The sequence shown here is derived from an EMBL/GenBank/DDBJ whole genome shotgun (WGS) entry which is preliminary data.</text>
</comment>
<gene>
    <name evidence="1" type="ORF">NDU88_006701</name>
</gene>
<accession>A0AAV7VQL9</accession>
<name>A0AAV7VQL9_PLEWA</name>
<evidence type="ECO:0000313" key="1">
    <source>
        <dbReference type="EMBL" id="KAJ1202906.1"/>
    </source>
</evidence>
<proteinExistence type="predicted"/>
<reference evidence="1" key="1">
    <citation type="journal article" date="2022" name="bioRxiv">
        <title>Sequencing and chromosome-scale assembly of the giantPleurodeles waltlgenome.</title>
        <authorList>
            <person name="Brown T."/>
            <person name="Elewa A."/>
            <person name="Iarovenko S."/>
            <person name="Subramanian E."/>
            <person name="Araus A.J."/>
            <person name="Petzold A."/>
            <person name="Susuki M."/>
            <person name="Suzuki K.-i.T."/>
            <person name="Hayashi T."/>
            <person name="Toyoda A."/>
            <person name="Oliveira C."/>
            <person name="Osipova E."/>
            <person name="Leigh N.D."/>
            <person name="Simon A."/>
            <person name="Yun M.H."/>
        </authorList>
    </citation>
    <scope>NUCLEOTIDE SEQUENCE</scope>
    <source>
        <strain evidence="1">20211129_DDA</strain>
        <tissue evidence="1">Liver</tissue>
    </source>
</reference>
<organism evidence="1 2">
    <name type="scientific">Pleurodeles waltl</name>
    <name type="common">Iberian ribbed newt</name>
    <dbReference type="NCBI Taxonomy" id="8319"/>
    <lineage>
        <taxon>Eukaryota</taxon>
        <taxon>Metazoa</taxon>
        <taxon>Chordata</taxon>
        <taxon>Craniata</taxon>
        <taxon>Vertebrata</taxon>
        <taxon>Euteleostomi</taxon>
        <taxon>Amphibia</taxon>
        <taxon>Batrachia</taxon>
        <taxon>Caudata</taxon>
        <taxon>Salamandroidea</taxon>
        <taxon>Salamandridae</taxon>
        <taxon>Pleurodelinae</taxon>
        <taxon>Pleurodeles</taxon>
    </lineage>
</organism>
<protein>
    <submittedName>
        <fullName evidence="1">Uncharacterized protein</fullName>
    </submittedName>
</protein>
<sequence length="154" mass="16031">MKNTGPILSRAVAAVGAEPRYPEGRLCGRNGDFGGCEGEGGFTIAARRAASGVAAAVLACCLPHRASTETPKVWRQVDLGKQTPKTTETVACTVVNVVSVWTLAELKAGVGGPKRGYEKCEREHGQNTGAAVDLRFALPVPPALLSTALPAFVM</sequence>
<evidence type="ECO:0000313" key="2">
    <source>
        <dbReference type="Proteomes" id="UP001066276"/>
    </source>
</evidence>
<keyword evidence="2" id="KW-1185">Reference proteome</keyword>